<dbReference type="InterPro" id="IPR036291">
    <property type="entry name" value="NAD(P)-bd_dom_sf"/>
</dbReference>
<dbReference type="CDD" id="cd08267">
    <property type="entry name" value="MDR1"/>
    <property type="match status" value="1"/>
</dbReference>
<proteinExistence type="predicted"/>
<protein>
    <recommendedName>
        <fullName evidence="1">Enoyl reductase (ER) domain-containing protein</fullName>
    </recommendedName>
</protein>
<feature type="domain" description="Enoyl reductase (ER)" evidence="1">
    <location>
        <begin position="18"/>
        <end position="355"/>
    </location>
</feature>
<dbReference type="InterPro" id="IPR050700">
    <property type="entry name" value="YIM1/Zinc_Alcohol_DH_Fams"/>
</dbReference>
<reference evidence="2 3" key="1">
    <citation type="submission" date="2023-04" db="EMBL/GenBank/DDBJ databases">
        <title>Genome of Basidiobolus ranarum AG-B5.</title>
        <authorList>
            <person name="Stajich J.E."/>
            <person name="Carter-House D."/>
            <person name="Gryganskyi A."/>
        </authorList>
    </citation>
    <scope>NUCLEOTIDE SEQUENCE [LARGE SCALE GENOMIC DNA]</scope>
    <source>
        <strain evidence="2 3">AG-B5</strain>
    </source>
</reference>
<dbReference type="SUPFAM" id="SSF50129">
    <property type="entry name" value="GroES-like"/>
    <property type="match status" value="1"/>
</dbReference>
<dbReference type="InterPro" id="IPR020843">
    <property type="entry name" value="ER"/>
</dbReference>
<evidence type="ECO:0000313" key="3">
    <source>
        <dbReference type="Proteomes" id="UP001479436"/>
    </source>
</evidence>
<dbReference type="SUPFAM" id="SSF51735">
    <property type="entry name" value="NAD(P)-binding Rossmann-fold domains"/>
    <property type="match status" value="1"/>
</dbReference>
<gene>
    <name evidence="2" type="ORF">K7432_008212</name>
</gene>
<dbReference type="Pfam" id="PF13602">
    <property type="entry name" value="ADH_zinc_N_2"/>
    <property type="match status" value="1"/>
</dbReference>
<dbReference type="InterPro" id="IPR011032">
    <property type="entry name" value="GroES-like_sf"/>
</dbReference>
<dbReference type="Pfam" id="PF08240">
    <property type="entry name" value="ADH_N"/>
    <property type="match status" value="1"/>
</dbReference>
<dbReference type="Gene3D" id="3.90.180.10">
    <property type="entry name" value="Medium-chain alcohol dehydrogenases, catalytic domain"/>
    <property type="match status" value="1"/>
</dbReference>
<comment type="caution">
    <text evidence="2">The sequence shown here is derived from an EMBL/GenBank/DDBJ whole genome shotgun (WGS) entry which is preliminary data.</text>
</comment>
<evidence type="ECO:0000313" key="2">
    <source>
        <dbReference type="EMBL" id="KAK9710788.1"/>
    </source>
</evidence>
<dbReference type="Gene3D" id="3.40.50.720">
    <property type="entry name" value="NAD(P)-binding Rossmann-like Domain"/>
    <property type="match status" value="1"/>
</dbReference>
<dbReference type="PANTHER" id="PTHR11695:SF294">
    <property type="entry name" value="RETICULON-4-INTERACTING PROTEIN 1, MITOCHONDRIAL"/>
    <property type="match status" value="1"/>
</dbReference>
<sequence>MSTLPETMKALQLVAYGSSKEALFYNEEVPMPQIKNPTEVLVRIKASGLHSSEAKARAGNVKLVTSFRSLPWVLGTDYAGTIVKKGDQVTEYEVGDAVFGSLKIPFGRSGTYAQYAVVDTQSDSIAKKPSDLSFEQAASSGSTALTAYKGIIKTGGYDVDDKSTVRKILVIGASGGVGSYGVQIAKAIGAETLGICSGKNAEFVKELGADRIIDYTQPEQITNLLEQEAATFDMIFDCVGGDDYYFQLSPLLKSKTGVYSTAVGPLKYGGSDAMTLYSVASMMCTYTYRAFFAPCRYVFFFGLVPNAEFHVIAKWFETKQLRGTVRGESSIFALQDGGDAHEQLVSNRTVGKLVLRID</sequence>
<dbReference type="EMBL" id="JASJQH010007320">
    <property type="protein sequence ID" value="KAK9710788.1"/>
    <property type="molecule type" value="Genomic_DNA"/>
</dbReference>
<dbReference type="Proteomes" id="UP001479436">
    <property type="component" value="Unassembled WGS sequence"/>
</dbReference>
<organism evidence="2 3">
    <name type="scientific">Basidiobolus ranarum</name>
    <dbReference type="NCBI Taxonomy" id="34480"/>
    <lineage>
        <taxon>Eukaryota</taxon>
        <taxon>Fungi</taxon>
        <taxon>Fungi incertae sedis</taxon>
        <taxon>Zoopagomycota</taxon>
        <taxon>Entomophthoromycotina</taxon>
        <taxon>Basidiobolomycetes</taxon>
        <taxon>Basidiobolales</taxon>
        <taxon>Basidiobolaceae</taxon>
        <taxon>Basidiobolus</taxon>
    </lineage>
</organism>
<dbReference type="InterPro" id="IPR013154">
    <property type="entry name" value="ADH-like_N"/>
</dbReference>
<accession>A0ABR2VYY8</accession>
<name>A0ABR2VYY8_9FUNG</name>
<evidence type="ECO:0000259" key="1">
    <source>
        <dbReference type="SMART" id="SM00829"/>
    </source>
</evidence>
<keyword evidence="3" id="KW-1185">Reference proteome</keyword>
<dbReference type="PANTHER" id="PTHR11695">
    <property type="entry name" value="ALCOHOL DEHYDROGENASE RELATED"/>
    <property type="match status" value="1"/>
</dbReference>
<dbReference type="SMART" id="SM00829">
    <property type="entry name" value="PKS_ER"/>
    <property type="match status" value="1"/>
</dbReference>